<keyword evidence="6" id="KW-0699">rRNA-binding</keyword>
<organism evidence="11 12">
    <name type="scientific">Candidatus Galligastranaerophilus intestinavium</name>
    <dbReference type="NCBI Taxonomy" id="2840836"/>
    <lineage>
        <taxon>Bacteria</taxon>
        <taxon>Candidatus Galligastranaerophilus</taxon>
    </lineage>
</organism>
<dbReference type="GO" id="GO:0005525">
    <property type="term" value="F:GTP binding"/>
    <property type="evidence" value="ECO:0007669"/>
    <property type="project" value="UniProtKB-UniRule"/>
</dbReference>
<evidence type="ECO:0000313" key="12">
    <source>
        <dbReference type="Proteomes" id="UP000886865"/>
    </source>
</evidence>
<keyword evidence="6" id="KW-0963">Cytoplasm</keyword>
<dbReference type="GO" id="GO:0070181">
    <property type="term" value="F:small ribosomal subunit rRNA binding"/>
    <property type="evidence" value="ECO:0007669"/>
    <property type="project" value="UniProtKB-UniRule"/>
</dbReference>
<gene>
    <name evidence="6 11" type="primary">era</name>
    <name evidence="11" type="ORF">IAA86_07675</name>
</gene>
<protein>
    <recommendedName>
        <fullName evidence="2 6">GTPase Era</fullName>
    </recommendedName>
</protein>
<keyword evidence="6" id="KW-1003">Cell membrane</keyword>
<dbReference type="HAMAP" id="MF_00367">
    <property type="entry name" value="GTPase_Era"/>
    <property type="match status" value="1"/>
</dbReference>
<dbReference type="SUPFAM" id="SSF54814">
    <property type="entry name" value="Prokaryotic type KH domain (KH-domain type II)"/>
    <property type="match status" value="1"/>
</dbReference>
<name>A0A9D1FJZ4_9BACT</name>
<feature type="domain" description="KH type-2" evidence="9">
    <location>
        <begin position="206"/>
        <end position="282"/>
    </location>
</feature>
<keyword evidence="6" id="KW-0690">Ribosome biogenesis</keyword>
<accession>A0A9D1FJZ4</accession>
<feature type="binding site" evidence="6">
    <location>
        <begin position="123"/>
        <end position="126"/>
    </location>
    <ligand>
        <name>GTP</name>
        <dbReference type="ChEBI" id="CHEBI:37565"/>
    </ligand>
</feature>
<dbReference type="InterPro" id="IPR004044">
    <property type="entry name" value="KH_dom_type_2"/>
</dbReference>
<dbReference type="PROSITE" id="PS50823">
    <property type="entry name" value="KH_TYPE_2"/>
    <property type="match status" value="1"/>
</dbReference>
<dbReference type="InterPro" id="IPR006073">
    <property type="entry name" value="GTP-bd"/>
</dbReference>
<dbReference type="NCBIfam" id="TIGR00436">
    <property type="entry name" value="era"/>
    <property type="match status" value="1"/>
</dbReference>
<dbReference type="InterPro" id="IPR030388">
    <property type="entry name" value="G_ERA_dom"/>
</dbReference>
<evidence type="ECO:0000256" key="2">
    <source>
        <dbReference type="ARBA" id="ARBA00020484"/>
    </source>
</evidence>
<dbReference type="PRINTS" id="PR00449">
    <property type="entry name" value="RASTRNSFRMNG"/>
</dbReference>
<dbReference type="InterPro" id="IPR027417">
    <property type="entry name" value="P-loop_NTPase"/>
</dbReference>
<evidence type="ECO:0000256" key="8">
    <source>
        <dbReference type="RuleBase" id="RU003761"/>
    </source>
</evidence>
<comment type="caution">
    <text evidence="11">The sequence shown here is derived from an EMBL/GenBank/DDBJ whole genome shotgun (WGS) entry which is preliminary data.</text>
</comment>
<dbReference type="CDD" id="cd22534">
    <property type="entry name" value="KH-II_Era"/>
    <property type="match status" value="1"/>
</dbReference>
<dbReference type="GO" id="GO:0005829">
    <property type="term" value="C:cytosol"/>
    <property type="evidence" value="ECO:0007669"/>
    <property type="project" value="TreeGrafter"/>
</dbReference>
<reference evidence="11" key="2">
    <citation type="journal article" date="2021" name="PeerJ">
        <title>Extensive microbial diversity within the chicken gut microbiome revealed by metagenomics and culture.</title>
        <authorList>
            <person name="Gilroy R."/>
            <person name="Ravi A."/>
            <person name="Getino M."/>
            <person name="Pursley I."/>
            <person name="Horton D.L."/>
            <person name="Alikhan N.F."/>
            <person name="Baker D."/>
            <person name="Gharbi K."/>
            <person name="Hall N."/>
            <person name="Watson M."/>
            <person name="Adriaenssens E.M."/>
            <person name="Foster-Nyarko E."/>
            <person name="Jarju S."/>
            <person name="Secka A."/>
            <person name="Antonio M."/>
            <person name="Oren A."/>
            <person name="Chaudhuri R.R."/>
            <person name="La Ragione R."/>
            <person name="Hildebrand F."/>
            <person name="Pallen M.J."/>
        </authorList>
    </citation>
    <scope>NUCLEOTIDE SEQUENCE</scope>
    <source>
        <strain evidence="11">CHK152-2871</strain>
    </source>
</reference>
<dbReference type="InterPro" id="IPR015946">
    <property type="entry name" value="KH_dom-like_a/b"/>
</dbReference>
<dbReference type="PANTHER" id="PTHR42698:SF1">
    <property type="entry name" value="GTPASE ERA, MITOCHONDRIAL"/>
    <property type="match status" value="1"/>
</dbReference>
<dbReference type="Pfam" id="PF07650">
    <property type="entry name" value="KH_2"/>
    <property type="match status" value="1"/>
</dbReference>
<dbReference type="PANTHER" id="PTHR42698">
    <property type="entry name" value="GTPASE ERA"/>
    <property type="match status" value="1"/>
</dbReference>
<comment type="function">
    <text evidence="6">An essential GTPase that binds both GDP and GTP, with rapid nucleotide exchange. Plays a role in 16S rRNA processing and 30S ribosomal subunit biogenesis and possibly also in cell cycle regulation and energy metabolism.</text>
</comment>
<evidence type="ECO:0000256" key="3">
    <source>
        <dbReference type="ARBA" id="ARBA00022741"/>
    </source>
</evidence>
<evidence type="ECO:0000256" key="7">
    <source>
        <dbReference type="PROSITE-ProRule" id="PRU01050"/>
    </source>
</evidence>
<dbReference type="Gene3D" id="3.40.50.300">
    <property type="entry name" value="P-loop containing nucleotide triphosphate hydrolases"/>
    <property type="match status" value="1"/>
</dbReference>
<dbReference type="NCBIfam" id="NF000908">
    <property type="entry name" value="PRK00089.1"/>
    <property type="match status" value="1"/>
</dbReference>
<dbReference type="Pfam" id="PF01926">
    <property type="entry name" value="MMR_HSR1"/>
    <property type="match status" value="1"/>
</dbReference>
<keyword evidence="5 6" id="KW-0342">GTP-binding</keyword>
<evidence type="ECO:0000259" key="10">
    <source>
        <dbReference type="PROSITE" id="PS51713"/>
    </source>
</evidence>
<dbReference type="CDD" id="cd04163">
    <property type="entry name" value="Era"/>
    <property type="match status" value="1"/>
</dbReference>
<evidence type="ECO:0000256" key="4">
    <source>
        <dbReference type="ARBA" id="ARBA00022884"/>
    </source>
</evidence>
<comment type="caution">
    <text evidence="6 7">Lacks conserved residue(s) required for the propagation of feature annotation.</text>
</comment>
<comment type="subcellular location">
    <subcellularLocation>
        <location evidence="6">Cytoplasm</location>
    </subcellularLocation>
    <subcellularLocation>
        <location evidence="6">Cell membrane</location>
        <topology evidence="6">Peripheral membrane protein</topology>
    </subcellularLocation>
</comment>
<dbReference type="EMBL" id="DVJQ01000065">
    <property type="protein sequence ID" value="HIS74883.1"/>
    <property type="molecule type" value="Genomic_DNA"/>
</dbReference>
<evidence type="ECO:0000256" key="5">
    <source>
        <dbReference type="ARBA" id="ARBA00023134"/>
    </source>
</evidence>
<dbReference type="SUPFAM" id="SSF52540">
    <property type="entry name" value="P-loop containing nucleoside triphosphate hydrolases"/>
    <property type="match status" value="1"/>
</dbReference>
<evidence type="ECO:0000256" key="1">
    <source>
        <dbReference type="ARBA" id="ARBA00007921"/>
    </source>
</evidence>
<feature type="domain" description="Era-type G" evidence="10">
    <location>
        <begin position="5"/>
        <end position="175"/>
    </location>
</feature>
<keyword evidence="3 6" id="KW-0547">Nucleotide-binding</keyword>
<dbReference type="GO" id="GO:0000028">
    <property type="term" value="P:ribosomal small subunit assembly"/>
    <property type="evidence" value="ECO:0007669"/>
    <property type="project" value="TreeGrafter"/>
</dbReference>
<keyword evidence="4 6" id="KW-0694">RNA-binding</keyword>
<reference evidence="11" key="1">
    <citation type="submission" date="2020-10" db="EMBL/GenBank/DDBJ databases">
        <authorList>
            <person name="Gilroy R."/>
        </authorList>
    </citation>
    <scope>NUCLEOTIDE SEQUENCE</scope>
    <source>
        <strain evidence="11">CHK152-2871</strain>
    </source>
</reference>
<dbReference type="GO" id="GO:0005886">
    <property type="term" value="C:plasma membrane"/>
    <property type="evidence" value="ECO:0007669"/>
    <property type="project" value="UniProtKB-SubCell"/>
</dbReference>
<sequence length="299" mass="33759">MEENKVGFVAIIARPNVGKSTLLNRLIGQKIAITTPVAQTTRKNIKGIYSDNDSQIIFIDTPGIHKPLNKLGEALSEQSKSVLGDVDLILFLVDAKDEAGRGDKWIVENYLKDVKTPVLLVLNKVDLIKDLAKRELNTYSYKSLFEKPLDTVKVSAKTGRNIDDLIEKIKSYLPFGQKLYDEDEVTDQNMREITSEIIREKIIFATKDEIPHSVAVLIENYTEEENIDKISAQIIVSNESQKKILIGKGGSMIKKIGTNARVELEKITEKKVFLELFVKVVKNWQKDDNFIKSLGLEVK</sequence>
<dbReference type="InterPro" id="IPR005225">
    <property type="entry name" value="Small_GTP-bd"/>
</dbReference>
<evidence type="ECO:0000259" key="9">
    <source>
        <dbReference type="PROSITE" id="PS50823"/>
    </source>
</evidence>
<comment type="similarity">
    <text evidence="1 6 7 8">Belongs to the TRAFAC class TrmE-Era-EngA-EngB-Septin-like GTPase superfamily. Era GTPase family.</text>
</comment>
<dbReference type="Gene3D" id="3.30.300.20">
    <property type="match status" value="1"/>
</dbReference>
<evidence type="ECO:0000313" key="11">
    <source>
        <dbReference type="EMBL" id="HIS74883.1"/>
    </source>
</evidence>
<evidence type="ECO:0000256" key="6">
    <source>
        <dbReference type="HAMAP-Rule" id="MF_00367"/>
    </source>
</evidence>
<dbReference type="GO" id="GO:0043024">
    <property type="term" value="F:ribosomal small subunit binding"/>
    <property type="evidence" value="ECO:0007669"/>
    <property type="project" value="TreeGrafter"/>
</dbReference>
<feature type="binding site" evidence="6">
    <location>
        <begin position="60"/>
        <end position="64"/>
    </location>
    <ligand>
        <name>GTP</name>
        <dbReference type="ChEBI" id="CHEBI:37565"/>
    </ligand>
</feature>
<dbReference type="GO" id="GO:0003924">
    <property type="term" value="F:GTPase activity"/>
    <property type="evidence" value="ECO:0007669"/>
    <property type="project" value="UniProtKB-UniRule"/>
</dbReference>
<dbReference type="InterPro" id="IPR009019">
    <property type="entry name" value="KH_sf_prok-type"/>
</dbReference>
<dbReference type="PROSITE" id="PS51713">
    <property type="entry name" value="G_ERA"/>
    <property type="match status" value="1"/>
</dbReference>
<proteinExistence type="inferred from homology"/>
<keyword evidence="6" id="KW-0472">Membrane</keyword>
<dbReference type="AlphaFoldDB" id="A0A9D1FJZ4"/>
<dbReference type="NCBIfam" id="TIGR00231">
    <property type="entry name" value="small_GTP"/>
    <property type="match status" value="1"/>
</dbReference>
<dbReference type="Proteomes" id="UP000886865">
    <property type="component" value="Unassembled WGS sequence"/>
</dbReference>
<comment type="subunit">
    <text evidence="6">Monomer.</text>
</comment>
<dbReference type="InterPro" id="IPR005662">
    <property type="entry name" value="GTPase_Era-like"/>
</dbReference>